<evidence type="ECO:0000256" key="2">
    <source>
        <dbReference type="ARBA" id="ARBA00022516"/>
    </source>
</evidence>
<keyword evidence="6" id="KW-0925">Oxylipin biosynthesis</keyword>
<dbReference type="CDD" id="cd09818">
    <property type="entry name" value="PIOX_like"/>
    <property type="match status" value="1"/>
</dbReference>
<organism evidence="15 16">
    <name type="scientific">Nonomuraea jabiensis</name>
    <dbReference type="NCBI Taxonomy" id="882448"/>
    <lineage>
        <taxon>Bacteria</taxon>
        <taxon>Bacillati</taxon>
        <taxon>Actinomycetota</taxon>
        <taxon>Actinomycetes</taxon>
        <taxon>Streptosporangiales</taxon>
        <taxon>Streptosporangiaceae</taxon>
        <taxon>Nonomuraea</taxon>
    </lineage>
</organism>
<reference evidence="15 16" key="1">
    <citation type="submission" date="2020-08" db="EMBL/GenBank/DDBJ databases">
        <title>Sequencing the genomes of 1000 actinobacteria strains.</title>
        <authorList>
            <person name="Klenk H.-P."/>
        </authorList>
    </citation>
    <scope>NUCLEOTIDE SEQUENCE [LARGE SCALE GENOMIC DNA]</scope>
    <source>
        <strain evidence="15 16">DSM 45507</strain>
    </source>
</reference>
<dbReference type="RefSeq" id="WP_185077586.1">
    <property type="nucleotide sequence ID" value="NZ_JACHMB010000001.1"/>
</dbReference>
<keyword evidence="10" id="KW-0560">Oxidoreductase</keyword>
<feature type="region of interest" description="Disordered" evidence="14">
    <location>
        <begin position="94"/>
        <end position="113"/>
    </location>
</feature>
<evidence type="ECO:0000256" key="3">
    <source>
        <dbReference type="ARBA" id="ARBA00022559"/>
    </source>
</evidence>
<dbReference type="PROSITE" id="PS50292">
    <property type="entry name" value="PEROXIDASE_3"/>
    <property type="match status" value="1"/>
</dbReference>
<dbReference type="SUPFAM" id="SSF48113">
    <property type="entry name" value="Heme-dependent peroxidases"/>
    <property type="match status" value="1"/>
</dbReference>
<sequence>MKHRLRIAARLTAASAHATAPAPERAEAPELVRPPAGREPPVAGAGYRRSWFWTAYDALAQALDHRFGWDRLPTPLGLAVLVGIRNRLRKHNLYDPGRLPSAGPPPPVPDPKGHEVRRTANGSYNDVDHPAMGMAGTRFGRNVPLEHAYAETPERVMTPNPRMISRRLMTRTRFQPARSLNVLAATWLQFMIRDWFSHGISPSDDPWTIPLEPGDDWPEPLLTIPRVPADPTRPPGYEGPATSLNTLTHWWDLSLVYGLSDEEQRALRTGTRGRIRHRPSGTRAMAGGKADPTREPGFWLGLVMMQGLFEREHNAICERLHAEYPAWGDDELFERARLINAALVAKIHTVEWTPAVISHPTAVTGLRANWWGLASEPINRALGRISRSETISGIPGSRTDHFGVPFSITEEFAAVYRMHPLIPDDYSLRHLRDDSRIRDTTLRELSGPAALRVASAISAADLLYSFGTEYPGAIVLHNFPRLLQEFERPDGKLVDLAATDLIRCRELGVPRYNEFRRLLNLRPASGFDTLTDDPALAEELREVYADRLEDVDLIVGMFAEKRPEGFAFSDTAFRVFILMASRRLNSDRFFTPDYAERVYTRTGLDWIANSSMTSVILRHHPELRPALHHVGNAFAPWRRSGVTA</sequence>
<evidence type="ECO:0000256" key="8">
    <source>
        <dbReference type="ARBA" id="ARBA00022832"/>
    </source>
</evidence>
<evidence type="ECO:0000313" key="15">
    <source>
        <dbReference type="EMBL" id="MBB5784680.1"/>
    </source>
</evidence>
<dbReference type="GO" id="GO:0046872">
    <property type="term" value="F:metal ion binding"/>
    <property type="evidence" value="ECO:0007669"/>
    <property type="project" value="UniProtKB-KW"/>
</dbReference>
<evidence type="ECO:0000256" key="5">
    <source>
        <dbReference type="ARBA" id="ARBA00022723"/>
    </source>
</evidence>
<dbReference type="Proteomes" id="UP000579153">
    <property type="component" value="Unassembled WGS sequence"/>
</dbReference>
<keyword evidence="3" id="KW-0575">Peroxidase</keyword>
<evidence type="ECO:0000256" key="10">
    <source>
        <dbReference type="ARBA" id="ARBA00023002"/>
    </source>
</evidence>
<dbReference type="InterPro" id="IPR019791">
    <property type="entry name" value="Haem_peroxidase_animal"/>
</dbReference>
<keyword evidence="4" id="KW-0349">Heme</keyword>
<evidence type="ECO:0008006" key="17">
    <source>
        <dbReference type="Google" id="ProtNLM"/>
    </source>
</evidence>
<keyword evidence="16" id="KW-1185">Reference proteome</keyword>
<dbReference type="GO" id="GO:0004601">
    <property type="term" value="F:peroxidase activity"/>
    <property type="evidence" value="ECO:0007669"/>
    <property type="project" value="UniProtKB-KW"/>
</dbReference>
<feature type="compositionally biased region" description="Basic residues" evidence="14">
    <location>
        <begin position="271"/>
        <end position="280"/>
    </location>
</feature>
<evidence type="ECO:0000256" key="9">
    <source>
        <dbReference type="ARBA" id="ARBA00022964"/>
    </source>
</evidence>
<feature type="compositionally biased region" description="Low complexity" evidence="14">
    <location>
        <begin position="13"/>
        <end position="23"/>
    </location>
</feature>
<dbReference type="GO" id="GO:0006979">
    <property type="term" value="P:response to oxidative stress"/>
    <property type="evidence" value="ECO:0007669"/>
    <property type="project" value="InterPro"/>
</dbReference>
<evidence type="ECO:0000256" key="6">
    <source>
        <dbReference type="ARBA" id="ARBA00022767"/>
    </source>
</evidence>
<protein>
    <recommendedName>
        <fullName evidence="17">Animal haem peroxidase</fullName>
    </recommendedName>
</protein>
<evidence type="ECO:0000256" key="7">
    <source>
        <dbReference type="ARBA" id="ARBA00022821"/>
    </source>
</evidence>
<feature type="region of interest" description="Disordered" evidence="14">
    <location>
        <begin position="13"/>
        <end position="42"/>
    </location>
</feature>
<dbReference type="GO" id="GO:0006633">
    <property type="term" value="P:fatty acid biosynthetic process"/>
    <property type="evidence" value="ECO:0007669"/>
    <property type="project" value="UniProtKB-KW"/>
</dbReference>
<evidence type="ECO:0000256" key="4">
    <source>
        <dbReference type="ARBA" id="ARBA00022617"/>
    </source>
</evidence>
<name>A0A7W9GJ15_9ACTN</name>
<dbReference type="GO" id="GO:0031408">
    <property type="term" value="P:oxylipin biosynthetic process"/>
    <property type="evidence" value="ECO:0007669"/>
    <property type="project" value="UniProtKB-KW"/>
</dbReference>
<dbReference type="GO" id="GO:0020037">
    <property type="term" value="F:heme binding"/>
    <property type="evidence" value="ECO:0007669"/>
    <property type="project" value="InterPro"/>
</dbReference>
<keyword evidence="5" id="KW-0479">Metal-binding</keyword>
<keyword evidence="13" id="KW-0275">Fatty acid biosynthesis</keyword>
<evidence type="ECO:0000256" key="14">
    <source>
        <dbReference type="SAM" id="MobiDB-lite"/>
    </source>
</evidence>
<evidence type="ECO:0000256" key="1">
    <source>
        <dbReference type="ARBA" id="ARBA00001913"/>
    </source>
</evidence>
<dbReference type="InterPro" id="IPR050783">
    <property type="entry name" value="Oxylipin_biosynth_metab"/>
</dbReference>
<keyword evidence="2" id="KW-0444">Lipid biosynthesis</keyword>
<keyword evidence="11" id="KW-0408">Iron</keyword>
<dbReference type="GO" id="GO:0016702">
    <property type="term" value="F:oxidoreductase activity, acting on single donors with incorporation of molecular oxygen, incorporation of two atoms of oxygen"/>
    <property type="evidence" value="ECO:0007669"/>
    <property type="project" value="TreeGrafter"/>
</dbReference>
<dbReference type="Pfam" id="PF03098">
    <property type="entry name" value="An_peroxidase"/>
    <property type="match status" value="1"/>
</dbReference>
<dbReference type="AlphaFoldDB" id="A0A7W9GJ15"/>
<comment type="caution">
    <text evidence="15">The sequence shown here is derived from an EMBL/GenBank/DDBJ whole genome shotgun (WGS) entry which is preliminary data.</text>
</comment>
<proteinExistence type="predicted"/>
<evidence type="ECO:0000256" key="11">
    <source>
        <dbReference type="ARBA" id="ARBA00023004"/>
    </source>
</evidence>
<dbReference type="InterPro" id="IPR010255">
    <property type="entry name" value="Haem_peroxidase_sf"/>
</dbReference>
<dbReference type="InterPro" id="IPR037120">
    <property type="entry name" value="Haem_peroxidase_sf_animal"/>
</dbReference>
<keyword evidence="12" id="KW-0443">Lipid metabolism</keyword>
<dbReference type="InterPro" id="IPR034815">
    <property type="entry name" value="A_dioxygenase"/>
</dbReference>
<gene>
    <name evidence="15" type="ORF">HD596_011436</name>
</gene>
<keyword evidence="8" id="KW-0276">Fatty acid metabolism</keyword>
<comment type="cofactor">
    <cofactor evidence="1">
        <name>Ca(2+)</name>
        <dbReference type="ChEBI" id="CHEBI:29108"/>
    </cofactor>
</comment>
<dbReference type="GO" id="GO:0006952">
    <property type="term" value="P:defense response"/>
    <property type="evidence" value="ECO:0007669"/>
    <property type="project" value="UniProtKB-KW"/>
</dbReference>
<keyword evidence="9" id="KW-0223">Dioxygenase</keyword>
<keyword evidence="7" id="KW-0611">Plant defense</keyword>
<dbReference type="Gene3D" id="1.10.640.10">
    <property type="entry name" value="Haem peroxidase domain superfamily, animal type"/>
    <property type="match status" value="1"/>
</dbReference>
<evidence type="ECO:0000256" key="12">
    <source>
        <dbReference type="ARBA" id="ARBA00023098"/>
    </source>
</evidence>
<evidence type="ECO:0000256" key="13">
    <source>
        <dbReference type="ARBA" id="ARBA00023160"/>
    </source>
</evidence>
<evidence type="ECO:0000313" key="16">
    <source>
        <dbReference type="Proteomes" id="UP000579153"/>
    </source>
</evidence>
<accession>A0A7W9GJ15</accession>
<feature type="region of interest" description="Disordered" evidence="14">
    <location>
        <begin position="268"/>
        <end position="291"/>
    </location>
</feature>
<dbReference type="EMBL" id="JACHMB010000001">
    <property type="protein sequence ID" value="MBB5784680.1"/>
    <property type="molecule type" value="Genomic_DNA"/>
</dbReference>
<dbReference type="PANTHER" id="PTHR11903">
    <property type="entry name" value="PROSTAGLANDIN G/H SYNTHASE"/>
    <property type="match status" value="1"/>
</dbReference>
<dbReference type="PANTHER" id="PTHR11903:SF11">
    <property type="entry name" value="ALPHA-DIOXYGENASE 1"/>
    <property type="match status" value="1"/>
</dbReference>